<dbReference type="GO" id="GO:0046872">
    <property type="term" value="F:metal ion binding"/>
    <property type="evidence" value="ECO:0007669"/>
    <property type="project" value="UniProtKB-KW"/>
</dbReference>
<proteinExistence type="predicted"/>
<dbReference type="SUPFAM" id="SSF54292">
    <property type="entry name" value="2Fe-2S ferredoxin-like"/>
    <property type="match status" value="1"/>
</dbReference>
<dbReference type="PROSITE" id="PS00197">
    <property type="entry name" value="2FE2S_FER_1"/>
    <property type="match status" value="1"/>
</dbReference>
<evidence type="ECO:0000256" key="4">
    <source>
        <dbReference type="ARBA" id="ARBA00023004"/>
    </source>
</evidence>
<dbReference type="InterPro" id="IPR036010">
    <property type="entry name" value="2Fe-2S_ferredoxin-like_sf"/>
</dbReference>
<keyword evidence="3 7" id="KW-0560">Oxidoreductase</keyword>
<organism evidence="7 8">
    <name type="scientific">Roseovarius mucosus</name>
    <dbReference type="NCBI Taxonomy" id="215743"/>
    <lineage>
        <taxon>Bacteria</taxon>
        <taxon>Pseudomonadati</taxon>
        <taxon>Pseudomonadota</taxon>
        <taxon>Alphaproteobacteria</taxon>
        <taxon>Rhodobacterales</taxon>
        <taxon>Roseobacteraceae</taxon>
        <taxon>Roseovarius</taxon>
    </lineage>
</organism>
<dbReference type="Gene3D" id="3.10.20.30">
    <property type="match status" value="1"/>
</dbReference>
<keyword evidence="2" id="KW-0479">Metal-binding</keyword>
<evidence type="ECO:0000256" key="2">
    <source>
        <dbReference type="ARBA" id="ARBA00022723"/>
    </source>
</evidence>
<gene>
    <name evidence="7" type="primary">iorA</name>
    <name evidence="7" type="ORF">ROSMUCSMR3_03914</name>
</gene>
<dbReference type="PANTHER" id="PTHR44379:SF2">
    <property type="entry name" value="BLR6218 PROTEIN"/>
    <property type="match status" value="1"/>
</dbReference>
<dbReference type="InterPro" id="IPR036884">
    <property type="entry name" value="2Fe-2S-bd_dom_sf"/>
</dbReference>
<keyword evidence="4" id="KW-0408">Iron</keyword>
<dbReference type="Gene3D" id="1.10.150.120">
    <property type="entry name" value="[2Fe-2S]-binding domain"/>
    <property type="match status" value="1"/>
</dbReference>
<dbReference type="PANTHER" id="PTHR44379">
    <property type="entry name" value="OXIDOREDUCTASE WITH IRON-SULFUR SUBUNIT"/>
    <property type="match status" value="1"/>
</dbReference>
<keyword evidence="1" id="KW-0001">2Fe-2S</keyword>
<dbReference type="EC" id="1.3.99.16" evidence="7"/>
<keyword evidence="8" id="KW-1185">Reference proteome</keyword>
<dbReference type="Pfam" id="PF00111">
    <property type="entry name" value="Fer2"/>
    <property type="match status" value="1"/>
</dbReference>
<dbReference type="EMBL" id="CP020474">
    <property type="protein sequence ID" value="ARE85360.1"/>
    <property type="molecule type" value="Genomic_DNA"/>
</dbReference>
<evidence type="ECO:0000256" key="3">
    <source>
        <dbReference type="ARBA" id="ARBA00023002"/>
    </source>
</evidence>
<dbReference type="InterPro" id="IPR012675">
    <property type="entry name" value="Beta-grasp_dom_sf"/>
</dbReference>
<dbReference type="InterPro" id="IPR051452">
    <property type="entry name" value="Diverse_Oxidoreductases"/>
</dbReference>
<dbReference type="FunFam" id="1.10.150.120:FF:000003">
    <property type="entry name" value="Carbon monoxide dehydrogenase, small subunit"/>
    <property type="match status" value="1"/>
</dbReference>
<dbReference type="GO" id="GO:0047121">
    <property type="term" value="F:isoquinoline 1-oxidoreductase activity"/>
    <property type="evidence" value="ECO:0007669"/>
    <property type="project" value="UniProtKB-EC"/>
</dbReference>
<dbReference type="AlphaFoldDB" id="A0A1V0RUA2"/>
<evidence type="ECO:0000313" key="7">
    <source>
        <dbReference type="EMBL" id="ARE85360.1"/>
    </source>
</evidence>
<dbReference type="GO" id="GO:0051537">
    <property type="term" value="F:2 iron, 2 sulfur cluster binding"/>
    <property type="evidence" value="ECO:0007669"/>
    <property type="project" value="UniProtKB-KW"/>
</dbReference>
<reference evidence="7 8" key="1">
    <citation type="submission" date="2017-03" db="EMBL/GenBank/DDBJ databases">
        <title>Genome Sequence of Roseovarius mucosus strain SMR3 Isolated from a culture of the Diatom Skeletonema marinoi.</title>
        <authorList>
            <person name="Topel M."/>
            <person name="Pinder M."/>
            <person name="Johansson O.N."/>
            <person name="Kourtchenko O."/>
            <person name="Godhe A."/>
            <person name="Clarke A.K."/>
        </authorList>
    </citation>
    <scope>NUCLEOTIDE SEQUENCE [LARGE SCALE GENOMIC DNA]</scope>
    <source>
        <strain evidence="7 8">SMR3</strain>
    </source>
</reference>
<protein>
    <submittedName>
        <fullName evidence="7">Isoquinoline 1-oxidoreductase subunit alpha</fullName>
        <ecNumber evidence="7">1.3.99.16</ecNumber>
    </submittedName>
</protein>
<dbReference type="InterPro" id="IPR002888">
    <property type="entry name" value="2Fe-2S-bd"/>
</dbReference>
<dbReference type="OrthoDB" id="9792018at2"/>
<dbReference type="SUPFAM" id="SSF47741">
    <property type="entry name" value="CO dehydrogenase ISP C-domain like"/>
    <property type="match status" value="1"/>
</dbReference>
<dbReference type="InterPro" id="IPR001041">
    <property type="entry name" value="2Fe-2S_ferredoxin-type"/>
</dbReference>
<feature type="domain" description="2Fe-2S ferredoxin-type" evidence="6">
    <location>
        <begin position="1"/>
        <end position="76"/>
    </location>
</feature>
<evidence type="ECO:0000256" key="5">
    <source>
        <dbReference type="ARBA" id="ARBA00023014"/>
    </source>
</evidence>
<evidence type="ECO:0000256" key="1">
    <source>
        <dbReference type="ARBA" id="ARBA00022714"/>
    </source>
</evidence>
<dbReference type="CDD" id="cd00207">
    <property type="entry name" value="fer2"/>
    <property type="match status" value="1"/>
</dbReference>
<name>A0A1V0RUA2_9RHOB</name>
<keyword evidence="5" id="KW-0411">Iron-sulfur</keyword>
<dbReference type="Pfam" id="PF01799">
    <property type="entry name" value="Fer2_2"/>
    <property type="match status" value="1"/>
</dbReference>
<evidence type="ECO:0000259" key="6">
    <source>
        <dbReference type="PROSITE" id="PS51085"/>
    </source>
</evidence>
<evidence type="ECO:0000313" key="8">
    <source>
        <dbReference type="Proteomes" id="UP000192273"/>
    </source>
</evidence>
<dbReference type="InterPro" id="IPR006058">
    <property type="entry name" value="2Fe2S_fd_BS"/>
</dbReference>
<sequence>MRFTLNGLGQDIPADWADEPLLVLLREHIGLTGAKFGCGVGICGACTIIVDGAATRACMIRSGDIEGLNVRTIEGLADGDSLHPVQQAWLDLGVPQCGYCQAGQIMAAVALLEETPDPSEDDIDAAMDGNLCRCGTYPRIRAAIARAAERV</sequence>
<dbReference type="Proteomes" id="UP000192273">
    <property type="component" value="Chromosome"/>
</dbReference>
<dbReference type="RefSeq" id="WP_081508428.1">
    <property type="nucleotide sequence ID" value="NZ_CP020474.1"/>
</dbReference>
<dbReference type="PROSITE" id="PS51085">
    <property type="entry name" value="2FE2S_FER_2"/>
    <property type="match status" value="1"/>
</dbReference>
<accession>A0A1V0RUA2</accession>
<dbReference type="KEGG" id="rmm:ROSMUCSMR3_03914"/>